<gene>
    <name evidence="2" type="ORF">AM506_16900</name>
</gene>
<reference evidence="2 3" key="1">
    <citation type="submission" date="2015-08" db="EMBL/GenBank/DDBJ databases">
        <title>Draft Genome Sequence of Bacillus vietnamensis UCD-SED5.</title>
        <authorList>
            <person name="Lee R.D."/>
            <person name="Jospin G."/>
            <person name="Lang J.M."/>
            <person name="Coil D.A."/>
            <person name="Eisen J.A."/>
        </authorList>
    </citation>
    <scope>NUCLEOTIDE SEQUENCE [LARGE SCALE GENOMIC DNA]</scope>
    <source>
        <strain evidence="2 3">UCD-SED5</strain>
    </source>
</reference>
<sequence length="77" mass="8780">MLKKFRISIAVIVMALSLYGLISNNTSILPFTMAGLAIMMVVMGAEERQKNRKSYRSYLFFAVALFLILVSFESFIY</sequence>
<dbReference type="PATRIC" id="fig|218284.4.peg.1591"/>
<organism evidence="2 3">
    <name type="scientific">Rossellomorea vietnamensis</name>
    <dbReference type="NCBI Taxonomy" id="218284"/>
    <lineage>
        <taxon>Bacteria</taxon>
        <taxon>Bacillati</taxon>
        <taxon>Bacillota</taxon>
        <taxon>Bacilli</taxon>
        <taxon>Bacillales</taxon>
        <taxon>Bacillaceae</taxon>
        <taxon>Rossellomorea</taxon>
    </lineage>
</organism>
<keyword evidence="1" id="KW-0812">Transmembrane</keyword>
<dbReference type="Pfam" id="PF13129">
    <property type="entry name" value="DUF3953"/>
    <property type="match status" value="1"/>
</dbReference>
<evidence type="ECO:0000256" key="1">
    <source>
        <dbReference type="SAM" id="Phobius"/>
    </source>
</evidence>
<protein>
    <recommendedName>
        <fullName evidence="4">DUF3953 domain-containing protein</fullName>
    </recommendedName>
</protein>
<feature type="transmembrane region" description="Helical" evidence="1">
    <location>
        <begin position="28"/>
        <end position="45"/>
    </location>
</feature>
<dbReference type="InterPro" id="IPR025018">
    <property type="entry name" value="DUF3953"/>
</dbReference>
<keyword evidence="1" id="KW-1133">Transmembrane helix</keyword>
<feature type="transmembrane region" description="Helical" evidence="1">
    <location>
        <begin position="57"/>
        <end position="76"/>
    </location>
</feature>
<keyword evidence="1" id="KW-0472">Membrane</keyword>
<evidence type="ECO:0008006" key="4">
    <source>
        <dbReference type="Google" id="ProtNLM"/>
    </source>
</evidence>
<dbReference type="EMBL" id="LIXZ01000015">
    <property type="protein sequence ID" value="KPL58523.1"/>
    <property type="molecule type" value="Genomic_DNA"/>
</dbReference>
<dbReference type="RefSeq" id="WP_060673647.1">
    <property type="nucleotide sequence ID" value="NZ_LIXZ01000015.1"/>
</dbReference>
<accession>A0A0P6VUY4</accession>
<feature type="transmembrane region" description="Helical" evidence="1">
    <location>
        <begin position="5"/>
        <end position="22"/>
    </location>
</feature>
<dbReference type="OrthoDB" id="2456396at2"/>
<comment type="caution">
    <text evidence="2">The sequence shown here is derived from an EMBL/GenBank/DDBJ whole genome shotgun (WGS) entry which is preliminary data.</text>
</comment>
<evidence type="ECO:0000313" key="3">
    <source>
        <dbReference type="Proteomes" id="UP000050398"/>
    </source>
</evidence>
<proteinExistence type="predicted"/>
<name>A0A0P6VUY4_9BACI</name>
<dbReference type="AlphaFoldDB" id="A0A0P6VUY4"/>
<dbReference type="Proteomes" id="UP000050398">
    <property type="component" value="Unassembled WGS sequence"/>
</dbReference>
<evidence type="ECO:0000313" key="2">
    <source>
        <dbReference type="EMBL" id="KPL58523.1"/>
    </source>
</evidence>